<accession>W7YUB1</accession>
<gene>
    <name evidence="1" type="ORF">JCM16418_5025</name>
</gene>
<evidence type="ECO:0000313" key="1">
    <source>
        <dbReference type="EMBL" id="GAF10803.1"/>
    </source>
</evidence>
<organism evidence="1 2">
    <name type="scientific">Paenibacillus pini JCM 16418</name>
    <dbReference type="NCBI Taxonomy" id="1236976"/>
    <lineage>
        <taxon>Bacteria</taxon>
        <taxon>Bacillati</taxon>
        <taxon>Bacillota</taxon>
        <taxon>Bacilli</taxon>
        <taxon>Bacillales</taxon>
        <taxon>Paenibacillaceae</taxon>
        <taxon>Paenibacillus</taxon>
    </lineage>
</organism>
<comment type="caution">
    <text evidence="1">The sequence shown here is derived from an EMBL/GenBank/DDBJ whole genome shotgun (WGS) entry which is preliminary data.</text>
</comment>
<protein>
    <submittedName>
        <fullName evidence="1">Uncharacterized protein</fullName>
    </submittedName>
</protein>
<dbReference type="RefSeq" id="WP_036653570.1">
    <property type="nucleotide sequence ID" value="NZ_BAVZ01000038.1"/>
</dbReference>
<name>W7YUB1_9BACL</name>
<dbReference type="EMBL" id="BAVZ01000038">
    <property type="protein sequence ID" value="GAF10803.1"/>
    <property type="molecule type" value="Genomic_DNA"/>
</dbReference>
<dbReference type="STRING" id="1236976.JCM16418_5025"/>
<reference evidence="1 2" key="1">
    <citation type="journal article" date="2014" name="Genome Announc.">
        <title>Draft Genome Sequence of Paenibacillus pini JCM 16418T, Isolated from the Rhizosphere of Pine Tree.</title>
        <authorList>
            <person name="Yuki M."/>
            <person name="Oshima K."/>
            <person name="Suda W."/>
            <person name="Oshida Y."/>
            <person name="Kitamura K."/>
            <person name="Iida Y."/>
            <person name="Hattori M."/>
            <person name="Ohkuma M."/>
        </authorList>
    </citation>
    <scope>NUCLEOTIDE SEQUENCE [LARGE SCALE GENOMIC DNA]</scope>
    <source>
        <strain evidence="1 2">JCM 16418</strain>
    </source>
</reference>
<dbReference type="AlphaFoldDB" id="W7YUB1"/>
<keyword evidence="2" id="KW-1185">Reference proteome</keyword>
<evidence type="ECO:0000313" key="2">
    <source>
        <dbReference type="Proteomes" id="UP000019364"/>
    </source>
</evidence>
<dbReference type="Proteomes" id="UP000019364">
    <property type="component" value="Unassembled WGS sequence"/>
</dbReference>
<sequence length="68" mass="8333">MKNEDTLFDWEDSVENFYTWCRDTLEVNEDILELIYRLVKTQDDLECFIKLFDGDIDHLETTLYKMLF</sequence>
<dbReference type="OrthoDB" id="2680675at2"/>
<proteinExistence type="predicted"/>